<evidence type="ECO:0000259" key="2">
    <source>
        <dbReference type="Pfam" id="PF03372"/>
    </source>
</evidence>
<gene>
    <name evidence="3" type="ORF">HW532_08215</name>
</gene>
<evidence type="ECO:0000313" key="4">
    <source>
        <dbReference type="Proteomes" id="UP000593594"/>
    </source>
</evidence>
<dbReference type="InterPro" id="IPR036691">
    <property type="entry name" value="Endo/exonu/phosph_ase_sf"/>
</dbReference>
<dbReference type="Proteomes" id="UP000593594">
    <property type="component" value="Chromosome"/>
</dbReference>
<feature type="signal peptide" evidence="1">
    <location>
        <begin position="1"/>
        <end position="21"/>
    </location>
</feature>
<dbReference type="PANTHER" id="PTHR16320">
    <property type="entry name" value="SPHINGOMYELINASE FAMILY MEMBER"/>
    <property type="match status" value="1"/>
</dbReference>
<dbReference type="SUPFAM" id="SSF56219">
    <property type="entry name" value="DNase I-like"/>
    <property type="match status" value="1"/>
</dbReference>
<dbReference type="RefSeq" id="WP_213163923.1">
    <property type="nucleotide sequence ID" value="NZ_CP058214.1"/>
</dbReference>
<feature type="chain" id="PRO_5032506660" description="Endonuclease/exonuclease/phosphatase domain-containing protein" evidence="1">
    <location>
        <begin position="22"/>
        <end position="341"/>
    </location>
</feature>
<dbReference type="InterPro" id="IPR038772">
    <property type="entry name" value="Sph/SMPD2-like"/>
</dbReference>
<keyword evidence="1" id="KW-0732">Signal</keyword>
<keyword evidence="4" id="KW-1185">Reference proteome</keyword>
<protein>
    <recommendedName>
        <fullName evidence="2">Endonuclease/exonuclease/phosphatase domain-containing protein</fullName>
    </recommendedName>
</protein>
<evidence type="ECO:0000256" key="1">
    <source>
        <dbReference type="SAM" id="SignalP"/>
    </source>
</evidence>
<organism evidence="3 4">
    <name type="scientific">Kaustia mangrovi</name>
    <dbReference type="NCBI Taxonomy" id="2593653"/>
    <lineage>
        <taxon>Bacteria</taxon>
        <taxon>Pseudomonadati</taxon>
        <taxon>Pseudomonadota</taxon>
        <taxon>Alphaproteobacteria</taxon>
        <taxon>Hyphomicrobiales</taxon>
        <taxon>Parvibaculaceae</taxon>
        <taxon>Kaustia</taxon>
    </lineage>
</organism>
<dbReference type="EMBL" id="CP058214">
    <property type="protein sequence ID" value="QPC42686.1"/>
    <property type="molecule type" value="Genomic_DNA"/>
</dbReference>
<sequence length="341" mass="37870">MRRLRPHRNLFLAAIAVAALAALTASGAVRADAQGTKPFTLTVLTYNVNDLPWPLRKNSEPQLAYIGKDLARRRAAGDGPDVVFLQEAFTSRSRKLIEAAGYPYVFKGPGRRSTSGKGVGAKAKEPIRMRTEQTGMNTRKFVNSGLYVLSRYPFVARDSELFGSDCSGNDCLANKSVIHVRIALPEPYTPFDLVTSHMDSNIRSEAPEEKRLQAHHAQTDKLVAFVDETVRPRSGILAGDLNIKVAPRYIYFSEHLGGINAGELCFNTAKSCTLGPNATEKSLWKKTNDHQFIIEGNNYKITPIRMMRNYDEKPQGRELSDHLGFEATYSLMPIQAPRGNE</sequence>
<dbReference type="GO" id="GO:0004767">
    <property type="term" value="F:sphingomyelin phosphodiesterase activity"/>
    <property type="evidence" value="ECO:0007669"/>
    <property type="project" value="InterPro"/>
</dbReference>
<proteinExistence type="predicted"/>
<evidence type="ECO:0000313" key="3">
    <source>
        <dbReference type="EMBL" id="QPC42686.1"/>
    </source>
</evidence>
<feature type="domain" description="Endonuclease/exonuclease/phosphatase" evidence="2">
    <location>
        <begin position="44"/>
        <end position="258"/>
    </location>
</feature>
<name>A0A7S8C3I7_9HYPH</name>
<dbReference type="AlphaFoldDB" id="A0A7S8C3I7"/>
<dbReference type="Gene3D" id="3.60.10.10">
    <property type="entry name" value="Endonuclease/exonuclease/phosphatase"/>
    <property type="match status" value="1"/>
</dbReference>
<dbReference type="Pfam" id="PF03372">
    <property type="entry name" value="Exo_endo_phos"/>
    <property type="match status" value="1"/>
</dbReference>
<dbReference type="KEGG" id="kmn:HW532_08215"/>
<dbReference type="InterPro" id="IPR005135">
    <property type="entry name" value="Endo/exonuclease/phosphatase"/>
</dbReference>
<dbReference type="PANTHER" id="PTHR16320:SF23">
    <property type="entry name" value="SPHINGOMYELINASE C 1"/>
    <property type="match status" value="1"/>
</dbReference>
<reference evidence="3 4" key="1">
    <citation type="submission" date="2020-06" db="EMBL/GenBank/DDBJ databases">
        <title>Genome sequence of 2 isolates from Red Sea Mangroves.</title>
        <authorList>
            <person name="Sefrji F."/>
            <person name="Michoud G."/>
            <person name="Merlino G."/>
            <person name="Daffonchio D."/>
        </authorList>
    </citation>
    <scope>NUCLEOTIDE SEQUENCE [LARGE SCALE GENOMIC DNA]</scope>
    <source>
        <strain evidence="3 4">R1DC25</strain>
    </source>
</reference>
<accession>A0A7S8C3I7</accession>